<dbReference type="SUPFAM" id="SSF53649">
    <property type="entry name" value="Alkaline phosphatase-like"/>
    <property type="match status" value="1"/>
</dbReference>
<dbReference type="Gene3D" id="3.30.1120.10">
    <property type="match status" value="1"/>
</dbReference>
<dbReference type="GO" id="GO:0016740">
    <property type="term" value="F:transferase activity"/>
    <property type="evidence" value="ECO:0007669"/>
    <property type="project" value="UniProtKB-KW"/>
</dbReference>
<sequence>MGILGGVSSCLNKVKPDNEPNVIMILVDDLGYGDISFYGQETLTTPNIDKMANEGIHFTNMCTGSTVCAPSRACLLTGRNTGHSSVRGNMPNQMVGDNENTIAKVFKKAGYVTGAIGKWGVGAYLPYDDPAKKGYDYFYGYINMWHAHNFYPEFLIENGKKVFLNNKTKLINGVNPWADTLREGKGVAEVKNEYAPFLFDSKAISFIEENKDNKFFLYLAYNVPHANNEKIPDGMEVPDYYEFEEKDWPRQEKGFAAMIRNIDNSVGSILKKLVDLGLDKNTLVLFCSDNGPHQEGGHQMEFFNSNSSFRGMKRDLYQGGIKTPFIAYWPGVIPERSKSEKLFAFWDFLPTFSELTGQEKPANTEGISFMPTLLGQKQSEEHDYLYWEFYERGGRQAILKDHWKAVKLNVRDTTKKTIFELYNLKNDPEEKVNVAGQNAEVAKQFEKLFRSARDEFDVIPLIETRTHN</sequence>
<dbReference type="Proteomes" id="UP000428260">
    <property type="component" value="Chromosome"/>
</dbReference>
<evidence type="ECO:0000313" key="3">
    <source>
        <dbReference type="Proteomes" id="UP000428260"/>
    </source>
</evidence>
<proteinExistence type="predicted"/>
<organism evidence="2 3">
    <name type="scientific">Maribellus comscasis</name>
    <dbReference type="NCBI Taxonomy" id="2681766"/>
    <lineage>
        <taxon>Bacteria</taxon>
        <taxon>Pseudomonadati</taxon>
        <taxon>Bacteroidota</taxon>
        <taxon>Bacteroidia</taxon>
        <taxon>Marinilabiliales</taxon>
        <taxon>Prolixibacteraceae</taxon>
        <taxon>Maribellus</taxon>
    </lineage>
</organism>
<dbReference type="InterPro" id="IPR000917">
    <property type="entry name" value="Sulfatase_N"/>
</dbReference>
<dbReference type="GO" id="GO:0016787">
    <property type="term" value="F:hydrolase activity"/>
    <property type="evidence" value="ECO:0007669"/>
    <property type="project" value="UniProtKB-KW"/>
</dbReference>
<dbReference type="KEGG" id="mcos:GM418_21600"/>
<keyword evidence="2" id="KW-0378">Hydrolase</keyword>
<accession>A0A6I6JZW8</accession>
<name>A0A6I6JZW8_9BACT</name>
<dbReference type="EMBL" id="CP046401">
    <property type="protein sequence ID" value="QGY48181.1"/>
    <property type="molecule type" value="Genomic_DNA"/>
</dbReference>
<dbReference type="InterPro" id="IPR052701">
    <property type="entry name" value="GAG_Ulvan_Degrading_Sulfatases"/>
</dbReference>
<dbReference type="AlphaFoldDB" id="A0A6I6JZW8"/>
<protein>
    <submittedName>
        <fullName evidence="2">Sulfatase-like hydrolase/transferase</fullName>
    </submittedName>
</protein>
<dbReference type="PANTHER" id="PTHR43751:SF3">
    <property type="entry name" value="SULFATASE N-TERMINAL DOMAIN-CONTAINING PROTEIN"/>
    <property type="match status" value="1"/>
</dbReference>
<evidence type="ECO:0000313" key="2">
    <source>
        <dbReference type="EMBL" id="QGY48181.1"/>
    </source>
</evidence>
<reference evidence="2 3" key="1">
    <citation type="submission" date="2019-11" db="EMBL/GenBank/DDBJ databases">
        <authorList>
            <person name="Zheng R.K."/>
            <person name="Sun C.M."/>
        </authorList>
    </citation>
    <scope>NUCLEOTIDE SEQUENCE [LARGE SCALE GENOMIC DNA]</scope>
    <source>
        <strain evidence="2 3">WC007</strain>
    </source>
</reference>
<dbReference type="InterPro" id="IPR017850">
    <property type="entry name" value="Alkaline_phosphatase_core_sf"/>
</dbReference>
<keyword evidence="2" id="KW-0808">Transferase</keyword>
<feature type="domain" description="Sulfatase N-terminal" evidence="1">
    <location>
        <begin position="20"/>
        <end position="357"/>
    </location>
</feature>
<evidence type="ECO:0000259" key="1">
    <source>
        <dbReference type="Pfam" id="PF00884"/>
    </source>
</evidence>
<dbReference type="PANTHER" id="PTHR43751">
    <property type="entry name" value="SULFATASE"/>
    <property type="match status" value="1"/>
</dbReference>
<dbReference type="Pfam" id="PF00884">
    <property type="entry name" value="Sulfatase"/>
    <property type="match status" value="1"/>
</dbReference>
<gene>
    <name evidence="2" type="ORF">GM418_21600</name>
</gene>
<dbReference type="Gene3D" id="3.40.720.10">
    <property type="entry name" value="Alkaline Phosphatase, subunit A"/>
    <property type="match status" value="1"/>
</dbReference>
<dbReference type="CDD" id="cd16145">
    <property type="entry name" value="ARS_like"/>
    <property type="match status" value="1"/>
</dbReference>
<keyword evidence="3" id="KW-1185">Reference proteome</keyword>